<dbReference type="EMBL" id="CAEZUH010000021">
    <property type="protein sequence ID" value="CAB4589757.1"/>
    <property type="molecule type" value="Genomic_DNA"/>
</dbReference>
<evidence type="ECO:0000313" key="2">
    <source>
        <dbReference type="EMBL" id="CAB4554184.1"/>
    </source>
</evidence>
<keyword evidence="1" id="KW-0472">Membrane</keyword>
<dbReference type="AlphaFoldDB" id="A0A6J6D8A4"/>
<dbReference type="InterPro" id="IPR007060">
    <property type="entry name" value="FtsL/DivIC"/>
</dbReference>
<gene>
    <name evidence="2" type="ORF">UFOPK1508_00629</name>
    <name evidence="3" type="ORF">UFOPK1599_00504</name>
    <name evidence="4" type="ORF">UFOPK1798_00369</name>
</gene>
<keyword evidence="1" id="KW-0812">Transmembrane</keyword>
<evidence type="ECO:0000313" key="4">
    <source>
        <dbReference type="EMBL" id="CAB4589757.1"/>
    </source>
</evidence>
<accession>A0A6J6D8A4</accession>
<protein>
    <submittedName>
        <fullName evidence="3">Unannotated protein</fullName>
    </submittedName>
</protein>
<proteinExistence type="predicted"/>
<keyword evidence="1" id="KW-1133">Transmembrane helix</keyword>
<dbReference type="EMBL" id="CAEZTE010000017">
    <property type="protein sequence ID" value="CAB4560191.1"/>
    <property type="molecule type" value="Genomic_DNA"/>
</dbReference>
<evidence type="ECO:0000256" key="1">
    <source>
        <dbReference type="SAM" id="Phobius"/>
    </source>
</evidence>
<sequence length="150" mass="16762">MARRRFIAAGVIANSRKGIKSNLKKRGLSNRALITGIVLFAVAVTLAPPLQHYFTQRAQINSLENQLADNQAMLEKATQELALWNDPEYVASQARARLHFVFPGERQYIVVGNDEITNQSDEPKVSEQLPVGIPWYSRLISSITSTNVNQ</sequence>
<reference evidence="3" key="1">
    <citation type="submission" date="2020-05" db="EMBL/GenBank/DDBJ databases">
        <authorList>
            <person name="Chiriac C."/>
            <person name="Salcher M."/>
            <person name="Ghai R."/>
            <person name="Kavagutti S V."/>
        </authorList>
    </citation>
    <scope>NUCLEOTIDE SEQUENCE</scope>
</reference>
<dbReference type="Pfam" id="PF04977">
    <property type="entry name" value="DivIC"/>
    <property type="match status" value="1"/>
</dbReference>
<name>A0A6J6D8A4_9ZZZZ</name>
<dbReference type="EMBL" id="CAEZSW010000073">
    <property type="protein sequence ID" value="CAB4554184.1"/>
    <property type="molecule type" value="Genomic_DNA"/>
</dbReference>
<feature type="transmembrane region" description="Helical" evidence="1">
    <location>
        <begin position="32"/>
        <end position="50"/>
    </location>
</feature>
<evidence type="ECO:0000313" key="3">
    <source>
        <dbReference type="EMBL" id="CAB4560191.1"/>
    </source>
</evidence>
<organism evidence="3">
    <name type="scientific">freshwater metagenome</name>
    <dbReference type="NCBI Taxonomy" id="449393"/>
    <lineage>
        <taxon>unclassified sequences</taxon>
        <taxon>metagenomes</taxon>
        <taxon>ecological metagenomes</taxon>
    </lineage>
</organism>